<sequence length="80" mass="7994">MKTNNTVKQFGIKKLGTQAIALTGALISGAALADDSSNVSGAISGAVTTGQTNYTLVVVGLLSMAAIGFGLKMMTGAMRS</sequence>
<protein>
    <submittedName>
        <fullName evidence="3">Uncharacterized protein</fullName>
    </submittedName>
</protein>
<keyword evidence="1" id="KW-0812">Transmembrane</keyword>
<keyword evidence="4" id="KW-1185">Reference proteome</keyword>
<accession>A0A511QJS7</accession>
<feature type="chain" id="PRO_5021928239" evidence="2">
    <location>
        <begin position="34"/>
        <end position="80"/>
    </location>
</feature>
<dbReference type="EMBL" id="BJXJ01000061">
    <property type="protein sequence ID" value="GEM77531.1"/>
    <property type="molecule type" value="Genomic_DNA"/>
</dbReference>
<dbReference type="Proteomes" id="UP000321922">
    <property type="component" value="Unassembled WGS sequence"/>
</dbReference>
<organism evidence="3 4">
    <name type="scientific">Vibrio sagamiensis NBRC 104589</name>
    <dbReference type="NCBI Taxonomy" id="1219064"/>
    <lineage>
        <taxon>Bacteria</taxon>
        <taxon>Pseudomonadati</taxon>
        <taxon>Pseudomonadota</taxon>
        <taxon>Gammaproteobacteria</taxon>
        <taxon>Vibrionales</taxon>
        <taxon>Vibrionaceae</taxon>
        <taxon>Vibrio</taxon>
    </lineage>
</organism>
<keyword evidence="1" id="KW-0472">Membrane</keyword>
<feature type="signal peptide" evidence="2">
    <location>
        <begin position="1"/>
        <end position="33"/>
    </location>
</feature>
<evidence type="ECO:0000313" key="4">
    <source>
        <dbReference type="Proteomes" id="UP000321922"/>
    </source>
</evidence>
<reference evidence="3 4" key="1">
    <citation type="submission" date="2019-07" db="EMBL/GenBank/DDBJ databases">
        <title>Whole genome shotgun sequence of Vibrio sagamiensis NBRC 104589.</title>
        <authorList>
            <person name="Hosoyama A."/>
            <person name="Uohara A."/>
            <person name="Ohji S."/>
            <person name="Ichikawa N."/>
        </authorList>
    </citation>
    <scope>NUCLEOTIDE SEQUENCE [LARGE SCALE GENOMIC DNA]</scope>
    <source>
        <strain evidence="3 4">NBRC 104589</strain>
    </source>
</reference>
<keyword evidence="1" id="KW-1133">Transmembrane helix</keyword>
<comment type="caution">
    <text evidence="3">The sequence shown here is derived from an EMBL/GenBank/DDBJ whole genome shotgun (WGS) entry which is preliminary data.</text>
</comment>
<keyword evidence="2" id="KW-0732">Signal</keyword>
<proteinExistence type="predicted"/>
<evidence type="ECO:0000256" key="1">
    <source>
        <dbReference type="SAM" id="Phobius"/>
    </source>
</evidence>
<evidence type="ECO:0000313" key="3">
    <source>
        <dbReference type="EMBL" id="GEM77531.1"/>
    </source>
</evidence>
<evidence type="ECO:0000256" key="2">
    <source>
        <dbReference type="SAM" id="SignalP"/>
    </source>
</evidence>
<gene>
    <name evidence="3" type="ORF">VSA01S_36430</name>
</gene>
<dbReference type="OrthoDB" id="5904767at2"/>
<feature type="transmembrane region" description="Helical" evidence="1">
    <location>
        <begin position="52"/>
        <end position="71"/>
    </location>
</feature>
<dbReference type="AlphaFoldDB" id="A0A511QJS7"/>
<dbReference type="RefSeq" id="WP_039981221.1">
    <property type="nucleotide sequence ID" value="NZ_BAOJ01000054.1"/>
</dbReference>
<name>A0A511QJS7_9VIBR</name>